<dbReference type="AlphaFoldDB" id="A0A1S1L569"/>
<dbReference type="RefSeq" id="WP_070939549.1">
    <property type="nucleotide sequence ID" value="NZ_MLIK01000024.1"/>
</dbReference>
<dbReference type="SUPFAM" id="SSF48013">
    <property type="entry name" value="NusB-like"/>
    <property type="match status" value="1"/>
</dbReference>
<dbReference type="GO" id="GO:0001510">
    <property type="term" value="P:RNA methylation"/>
    <property type="evidence" value="ECO:0007669"/>
    <property type="project" value="InterPro"/>
</dbReference>
<feature type="compositionally biased region" description="Basic and acidic residues" evidence="8">
    <location>
        <begin position="10"/>
        <end position="34"/>
    </location>
</feature>
<evidence type="ECO:0000256" key="2">
    <source>
        <dbReference type="ARBA" id="ARBA00022603"/>
    </source>
</evidence>
<dbReference type="PRINTS" id="PR02008">
    <property type="entry name" value="RCMTFAMILY"/>
</dbReference>
<name>A0A1S1L569_9MYCO</name>
<dbReference type="InterPro" id="IPR023267">
    <property type="entry name" value="RCMT"/>
</dbReference>
<evidence type="ECO:0000256" key="4">
    <source>
        <dbReference type="ARBA" id="ARBA00022691"/>
    </source>
</evidence>
<keyword evidence="4 7" id="KW-0949">S-adenosyl-L-methionine</keyword>
<feature type="region of interest" description="Disordered" evidence="8">
    <location>
        <begin position="1"/>
        <end position="36"/>
    </location>
</feature>
<dbReference type="InterPro" id="IPR035926">
    <property type="entry name" value="NusB-like_sf"/>
</dbReference>
<dbReference type="OrthoDB" id="9810297at2"/>
<keyword evidence="2 7" id="KW-0489">Methyltransferase</keyword>
<dbReference type="PANTHER" id="PTHR22807">
    <property type="entry name" value="NOP2 YEAST -RELATED NOL1/NOP2/FMU SUN DOMAIN-CONTAINING"/>
    <property type="match status" value="1"/>
</dbReference>
<dbReference type="EMBL" id="MLIK01000024">
    <property type="protein sequence ID" value="OHU18896.1"/>
    <property type="molecule type" value="Genomic_DNA"/>
</dbReference>
<feature type="binding site" evidence="7">
    <location>
        <position position="319"/>
    </location>
    <ligand>
        <name>S-adenosyl-L-methionine</name>
        <dbReference type="ChEBI" id="CHEBI:59789"/>
    </ligand>
</feature>
<dbReference type="Gene3D" id="1.10.940.10">
    <property type="entry name" value="NusB-like"/>
    <property type="match status" value="1"/>
</dbReference>
<evidence type="ECO:0000256" key="6">
    <source>
        <dbReference type="ARBA" id="ARBA00059465"/>
    </source>
</evidence>
<dbReference type="GO" id="GO:0003723">
    <property type="term" value="F:RNA binding"/>
    <property type="evidence" value="ECO:0007669"/>
    <property type="project" value="UniProtKB-UniRule"/>
</dbReference>
<dbReference type="PROSITE" id="PS01153">
    <property type="entry name" value="NOL1_NOP2_SUN"/>
    <property type="match status" value="1"/>
</dbReference>
<feature type="binding site" evidence="7">
    <location>
        <position position="343"/>
    </location>
    <ligand>
        <name>S-adenosyl-L-methionine</name>
        <dbReference type="ChEBI" id="CHEBI:59789"/>
    </ligand>
</feature>
<evidence type="ECO:0000259" key="9">
    <source>
        <dbReference type="PROSITE" id="PS51686"/>
    </source>
</evidence>
<evidence type="ECO:0000313" key="11">
    <source>
        <dbReference type="Proteomes" id="UP000179616"/>
    </source>
</evidence>
<dbReference type="InterPro" id="IPR006027">
    <property type="entry name" value="NusB_RsmB_TIM44"/>
</dbReference>
<comment type="similarity">
    <text evidence="1 7">Belongs to the class I-like SAM-binding methyltransferase superfamily. RsmB/NOP family.</text>
</comment>
<keyword evidence="5 7" id="KW-0694">RNA-binding</keyword>
<comment type="function">
    <text evidence="6">May act as RNA methyltransferase.</text>
</comment>
<dbReference type="PANTHER" id="PTHR22807:SF53">
    <property type="entry name" value="RIBOSOMAL RNA SMALL SUBUNIT METHYLTRANSFERASE B-RELATED"/>
    <property type="match status" value="1"/>
</dbReference>
<dbReference type="STRING" id="948102.BKG76_20510"/>
<organism evidence="10 11">
    <name type="scientific">Mycobacteroides franklinii</name>
    <dbReference type="NCBI Taxonomy" id="948102"/>
    <lineage>
        <taxon>Bacteria</taxon>
        <taxon>Bacillati</taxon>
        <taxon>Actinomycetota</taxon>
        <taxon>Actinomycetes</taxon>
        <taxon>Mycobacteriales</taxon>
        <taxon>Mycobacteriaceae</taxon>
        <taxon>Mycobacteroides</taxon>
    </lineage>
</organism>
<dbReference type="Pfam" id="PF01189">
    <property type="entry name" value="Methyltr_RsmB-F"/>
    <property type="match status" value="1"/>
</dbReference>
<feature type="domain" description="SAM-dependent MTase RsmB/NOP-type" evidence="9">
    <location>
        <begin position="192"/>
        <end position="474"/>
    </location>
</feature>
<dbReference type="GO" id="GO:0008173">
    <property type="term" value="F:RNA methyltransferase activity"/>
    <property type="evidence" value="ECO:0007669"/>
    <property type="project" value="InterPro"/>
</dbReference>
<protein>
    <submittedName>
        <fullName evidence="10">Methyltransferase</fullName>
    </submittedName>
</protein>
<dbReference type="GO" id="GO:0006355">
    <property type="term" value="P:regulation of DNA-templated transcription"/>
    <property type="evidence" value="ECO:0007669"/>
    <property type="project" value="InterPro"/>
</dbReference>
<evidence type="ECO:0000256" key="7">
    <source>
        <dbReference type="PROSITE-ProRule" id="PRU01023"/>
    </source>
</evidence>
<dbReference type="SUPFAM" id="SSF53335">
    <property type="entry name" value="S-adenosyl-L-methionine-dependent methyltransferases"/>
    <property type="match status" value="1"/>
</dbReference>
<dbReference type="PROSITE" id="PS51686">
    <property type="entry name" value="SAM_MT_RSMB_NOP"/>
    <property type="match status" value="1"/>
</dbReference>
<feature type="binding site" evidence="7">
    <location>
        <position position="360"/>
    </location>
    <ligand>
        <name>S-adenosyl-L-methionine</name>
        <dbReference type="ChEBI" id="CHEBI:59789"/>
    </ligand>
</feature>
<dbReference type="InterPro" id="IPR049560">
    <property type="entry name" value="MeTrfase_RsmB-F_NOP2_cat"/>
</dbReference>
<dbReference type="Proteomes" id="UP000179616">
    <property type="component" value="Unassembled WGS sequence"/>
</dbReference>
<reference evidence="10 11" key="1">
    <citation type="submission" date="2016-10" db="EMBL/GenBank/DDBJ databases">
        <title>Evaluation of Human, Veterinary and Environmental Mycobacterium chelonae Isolates by Core Genome Phylogenomic Analysis, Targeted Gene Comparison, and Anti-microbial Susceptibility Patterns: A Tale of Mistaken Identities.</title>
        <authorList>
            <person name="Fogelson S.B."/>
            <person name="Camus A.C."/>
            <person name="Lorenz W."/>
            <person name="Vasireddy R."/>
            <person name="Vasireddy S."/>
            <person name="Smith T."/>
            <person name="Brown-Elliott B.A."/>
            <person name="Wallace R.J.Jr."/>
            <person name="Hasan N.A."/>
            <person name="Reischl U."/>
            <person name="Sanchez S."/>
        </authorList>
    </citation>
    <scope>NUCLEOTIDE SEQUENCE [LARGE SCALE GENOMIC DNA]</scope>
    <source>
        <strain evidence="10 11">1559</strain>
    </source>
</reference>
<keyword evidence="3 7" id="KW-0808">Transferase</keyword>
<comment type="caution">
    <text evidence="10">The sequence shown here is derived from an EMBL/GenBank/DDBJ whole genome shotgun (WGS) entry which is preliminary data.</text>
</comment>
<dbReference type="CDD" id="cd02440">
    <property type="entry name" value="AdoMet_MTases"/>
    <property type="match status" value="1"/>
</dbReference>
<dbReference type="GeneID" id="57169204"/>
<dbReference type="Pfam" id="PF01029">
    <property type="entry name" value="NusB"/>
    <property type="match status" value="1"/>
</dbReference>
<evidence type="ECO:0000313" key="10">
    <source>
        <dbReference type="EMBL" id="OHU18896.1"/>
    </source>
</evidence>
<feature type="active site" description="Nucleophile" evidence="7">
    <location>
        <position position="413"/>
    </location>
</feature>
<dbReference type="FunFam" id="3.40.50.150:FF:000257">
    <property type="entry name" value="16S rRNA methyltransferase"/>
    <property type="match status" value="1"/>
</dbReference>
<accession>A0A1S1L569</accession>
<dbReference type="InterPro" id="IPR018314">
    <property type="entry name" value="RsmB/NOL1/NOP2-like_CS"/>
</dbReference>
<dbReference type="InterPro" id="IPR029063">
    <property type="entry name" value="SAM-dependent_MTases_sf"/>
</dbReference>
<evidence type="ECO:0000256" key="3">
    <source>
        <dbReference type="ARBA" id="ARBA00022679"/>
    </source>
</evidence>
<evidence type="ECO:0000256" key="8">
    <source>
        <dbReference type="SAM" id="MobiDB-lite"/>
    </source>
</evidence>
<gene>
    <name evidence="10" type="ORF">BKG76_20510</name>
</gene>
<sequence>MSTRPPRRRPNPDSRQGPRQDSRSPERARNKLDPPRQAALDVLRAVSRHDAYANLALPALLRERGITGRDAAFATELTYGTCRARGLLDAVIASAADRPIDQVDEGLRDPLRLGAYQLLRTRVEPHAALSTTVDAVAVEFDQGRAGFVNAVLRTISRRDESGWVDELSPPESDRIGRLAFATAHPRWIAQAFSDALGPAGSELADVLASDDERPVVHLAARPGHIDAATLAEEVGGTVGRYSPYAVYLPGGNPGRLESVRDGLAQVQDEGSQLVARATALAPLDGADEQWLDLCAGPGGKTALLGALAAERGAHVTAVEVAAHRAQLVATAAKSLPVTVLTVDGRESGLPSASFDRVLVDAPCTGLGALRRRPEARWRRQPGDIPALVKLQRELLSSAIELTRPGGIIVYSTCSPHLAETVGVVSDAVRRHAVTAEDARAVFPGVDGLGDTDAVQLWPHRHGTDAMFTALLRKHA</sequence>
<evidence type="ECO:0000256" key="1">
    <source>
        <dbReference type="ARBA" id="ARBA00007494"/>
    </source>
</evidence>
<proteinExistence type="inferred from homology"/>
<evidence type="ECO:0000256" key="5">
    <source>
        <dbReference type="ARBA" id="ARBA00022884"/>
    </source>
</evidence>
<dbReference type="InterPro" id="IPR001678">
    <property type="entry name" value="MeTrfase_RsmB-F_NOP2_dom"/>
</dbReference>
<dbReference type="Gene3D" id="3.40.50.150">
    <property type="entry name" value="Vaccinia Virus protein VP39"/>
    <property type="match status" value="1"/>
</dbReference>
<feature type="binding site" evidence="7">
    <location>
        <begin position="294"/>
        <end position="300"/>
    </location>
    <ligand>
        <name>S-adenosyl-L-methionine</name>
        <dbReference type="ChEBI" id="CHEBI:59789"/>
    </ligand>
</feature>